<dbReference type="Gene3D" id="1.10.30.50">
    <property type="match status" value="1"/>
</dbReference>
<organism evidence="2">
    <name type="scientific">marine metagenome</name>
    <dbReference type="NCBI Taxonomy" id="408172"/>
    <lineage>
        <taxon>unclassified sequences</taxon>
        <taxon>metagenomes</taxon>
        <taxon>ecological metagenomes</taxon>
    </lineage>
</organism>
<dbReference type="GO" id="GO:0004519">
    <property type="term" value="F:endonuclease activity"/>
    <property type="evidence" value="ECO:0007669"/>
    <property type="project" value="InterPro"/>
</dbReference>
<accession>A0A383CK52</accession>
<dbReference type="InterPro" id="IPR003615">
    <property type="entry name" value="HNH_nuc"/>
</dbReference>
<dbReference type="GO" id="GO:0008270">
    <property type="term" value="F:zinc ion binding"/>
    <property type="evidence" value="ECO:0007669"/>
    <property type="project" value="InterPro"/>
</dbReference>
<proteinExistence type="predicted"/>
<feature type="domain" description="HNH" evidence="1">
    <location>
        <begin position="94"/>
        <end position="148"/>
    </location>
</feature>
<reference evidence="2" key="1">
    <citation type="submission" date="2018-05" db="EMBL/GenBank/DDBJ databases">
        <authorList>
            <person name="Lanie J.A."/>
            <person name="Ng W.-L."/>
            <person name="Kazmierczak K.M."/>
            <person name="Andrzejewski T.M."/>
            <person name="Davidsen T.M."/>
            <person name="Wayne K.J."/>
            <person name="Tettelin H."/>
            <person name="Glass J.I."/>
            <person name="Rusch D."/>
            <person name="Podicherti R."/>
            <person name="Tsui H.-C.T."/>
            <person name="Winkler M.E."/>
        </authorList>
    </citation>
    <scope>NUCLEOTIDE SEQUENCE</scope>
</reference>
<feature type="non-terminal residue" evidence="2">
    <location>
        <position position="1"/>
    </location>
</feature>
<evidence type="ECO:0000313" key="2">
    <source>
        <dbReference type="EMBL" id="SVE32776.1"/>
    </source>
</evidence>
<dbReference type="CDD" id="cd00085">
    <property type="entry name" value="HNHc"/>
    <property type="match status" value="1"/>
</dbReference>
<evidence type="ECO:0000259" key="1">
    <source>
        <dbReference type="Pfam" id="PF01844"/>
    </source>
</evidence>
<dbReference type="GO" id="GO:0003676">
    <property type="term" value="F:nucleic acid binding"/>
    <property type="evidence" value="ECO:0007669"/>
    <property type="project" value="InterPro"/>
</dbReference>
<protein>
    <recommendedName>
        <fullName evidence="1">HNH domain-containing protein</fullName>
    </recommendedName>
</protein>
<dbReference type="AlphaFoldDB" id="A0A383CK52"/>
<dbReference type="Pfam" id="PF01844">
    <property type="entry name" value="HNH"/>
    <property type="match status" value="1"/>
</dbReference>
<dbReference type="InterPro" id="IPR002711">
    <property type="entry name" value="HNH"/>
</dbReference>
<name>A0A383CK52_9ZZZZ</name>
<gene>
    <name evidence="2" type="ORF">METZ01_LOCUS485630</name>
</gene>
<dbReference type="EMBL" id="UINC01209663">
    <property type="protein sequence ID" value="SVE32776.1"/>
    <property type="molecule type" value="Genomic_DNA"/>
</dbReference>
<sequence>RTDVPTRFFLDERKSSTKGIILTPEIHAVCAGAGDDVAEEIEARWRLVETAWDLEINTSLILYDSSNDQLTSRDRRRQVTSARPALNGYQKGKCFYCYRQVEIASGSADLADVDHVFPHVLQRHGVMENLDEVWNLVLACVDCNRGAHGKFDAVPHSTYVNRLRTRNNYLIHTHHPLKDTLIGQTGRTVALRHQFLQNTLDLARKHQPSVWSTQPQGDPVF</sequence>